<evidence type="ECO:0000259" key="1">
    <source>
        <dbReference type="Pfam" id="PF05913"/>
    </source>
</evidence>
<proteinExistence type="predicted"/>
<dbReference type="InterPro" id="IPR008589">
    <property type="entry name" value="MupG"/>
</dbReference>
<dbReference type="InterPro" id="IPR043797">
    <property type="entry name" value="MupG_N"/>
</dbReference>
<dbReference type="InterPro" id="IPR029000">
    <property type="entry name" value="Cyclophilin-like_dom_sf"/>
</dbReference>
<dbReference type="Gene3D" id="2.40.100.10">
    <property type="entry name" value="Cyclophilin-like"/>
    <property type="match status" value="1"/>
</dbReference>
<gene>
    <name evidence="3" type="ORF">HZY94_08550</name>
</gene>
<dbReference type="Pfam" id="PF05913">
    <property type="entry name" value="MupG_C"/>
    <property type="match status" value="1"/>
</dbReference>
<dbReference type="InterPro" id="IPR013785">
    <property type="entry name" value="Aldolase_TIM"/>
</dbReference>
<evidence type="ECO:0000313" key="4">
    <source>
        <dbReference type="Proteomes" id="UP000589521"/>
    </source>
</evidence>
<dbReference type="AlphaFoldDB" id="A0A7Z0M7G5"/>
<dbReference type="RefSeq" id="WP_179925805.1">
    <property type="nucleotide sequence ID" value="NZ_JACBXX010000181.1"/>
</dbReference>
<reference evidence="3 4" key="1">
    <citation type="submission" date="2020-07" db="EMBL/GenBank/DDBJ databases">
        <title>MOT database genomes.</title>
        <authorList>
            <person name="Joseph S."/>
            <person name="Aduse-Opoku J."/>
            <person name="Hashim A."/>
            <person name="Wade W."/>
            <person name="Curtis M."/>
        </authorList>
    </citation>
    <scope>NUCLEOTIDE SEQUENCE [LARGE SCALE GENOMIC DNA]</scope>
    <source>
        <strain evidence="3 4">STR</strain>
    </source>
</reference>
<name>A0A7Z0M7G5_9STRE</name>
<evidence type="ECO:0000313" key="3">
    <source>
        <dbReference type="EMBL" id="NYS97222.1"/>
    </source>
</evidence>
<dbReference type="InterPro" id="IPR043894">
    <property type="entry name" value="MupG_C"/>
</dbReference>
<accession>A0A7Z0M7G5</accession>
<dbReference type="Pfam" id="PF19200">
    <property type="entry name" value="MupG_N"/>
    <property type="match status" value="1"/>
</dbReference>
<evidence type="ECO:0000259" key="2">
    <source>
        <dbReference type="Pfam" id="PF19200"/>
    </source>
</evidence>
<dbReference type="EMBL" id="JACBXX010000181">
    <property type="protein sequence ID" value="NYS97222.1"/>
    <property type="molecule type" value="Genomic_DNA"/>
</dbReference>
<dbReference type="PANTHER" id="PTHR38435:SF1">
    <property type="entry name" value="DUF871 DOMAIN-CONTAINING PROTEIN"/>
    <property type="match status" value="1"/>
</dbReference>
<dbReference type="SUPFAM" id="SSF51445">
    <property type="entry name" value="(Trans)glycosidases"/>
    <property type="match status" value="1"/>
</dbReference>
<dbReference type="Gene3D" id="3.20.20.70">
    <property type="entry name" value="Aldolase class I"/>
    <property type="match status" value="1"/>
</dbReference>
<feature type="domain" description="6-phospho-N-acetylmuramidase N-terminal" evidence="2">
    <location>
        <begin position="4"/>
        <end position="237"/>
    </location>
</feature>
<organism evidence="3 4">
    <name type="scientific">Streptococcus danieliae</name>
    <dbReference type="NCBI Taxonomy" id="747656"/>
    <lineage>
        <taxon>Bacteria</taxon>
        <taxon>Bacillati</taxon>
        <taxon>Bacillota</taxon>
        <taxon>Bacilli</taxon>
        <taxon>Lactobacillales</taxon>
        <taxon>Streptococcaceae</taxon>
        <taxon>Streptococcus</taxon>
    </lineage>
</organism>
<dbReference type="PANTHER" id="PTHR38435">
    <property type="match status" value="1"/>
</dbReference>
<protein>
    <submittedName>
        <fullName evidence="3">DUF871 domain-containing protein</fullName>
    </submittedName>
</protein>
<sequence length="369" mass="41597">MIGFGFSLYPENYGLDESRAYMELLKSYGASRLFMSLLQLEGASTGALEHYRQLISIASDLGFQVVADVSPGFVEANGWQGQVMERAADLGLYGIRLDEALPLEEIVAMTHNPYGIKIELNLSTDKQLLMELLSSSAQREALIACHNFYPHAYTGLSQKHFLEMSAFFKKQGIRTAAFVSAQTASEGPWPLEEGLPTLEEHRFRPLAAQIEWFKATGLIDDILIANQFVSREELEAIRWSVTAEVVTLEVEAAADLSAVEQEIIAFPHVYRGDISDYLLRSTQPRLVFAQESLPPRSRTAYPVQRGDVLMDNDLYGRYKGELQLVLQDFEASPKVNRVGRISEAYVPILDLIQPWQDFRLRLVKAEEFH</sequence>
<feature type="domain" description="6-phospho-N-acetylmuramidase C-terminal" evidence="1">
    <location>
        <begin position="246"/>
        <end position="360"/>
    </location>
</feature>
<comment type="caution">
    <text evidence="3">The sequence shown here is derived from an EMBL/GenBank/DDBJ whole genome shotgun (WGS) entry which is preliminary data.</text>
</comment>
<dbReference type="SUPFAM" id="SSF50891">
    <property type="entry name" value="Cyclophilin-like"/>
    <property type="match status" value="1"/>
</dbReference>
<dbReference type="InterPro" id="IPR017853">
    <property type="entry name" value="GH"/>
</dbReference>
<dbReference type="Proteomes" id="UP000589521">
    <property type="component" value="Unassembled WGS sequence"/>
</dbReference>